<evidence type="ECO:0000256" key="1">
    <source>
        <dbReference type="ARBA" id="ARBA00004571"/>
    </source>
</evidence>
<evidence type="ECO:0000256" key="2">
    <source>
        <dbReference type="ARBA" id="ARBA00022448"/>
    </source>
</evidence>
<comment type="subcellular location">
    <subcellularLocation>
        <location evidence="1 11">Cell outer membrane</location>
        <topology evidence="1 11">Multi-pass membrane protein</topology>
    </subcellularLocation>
</comment>
<evidence type="ECO:0000256" key="6">
    <source>
        <dbReference type="ARBA" id="ARBA00023004"/>
    </source>
</evidence>
<dbReference type="AlphaFoldDB" id="A0A3M0CEK6"/>
<dbReference type="EMBL" id="REFR01000011">
    <property type="protein sequence ID" value="RMB08178.1"/>
    <property type="molecule type" value="Genomic_DNA"/>
</dbReference>
<evidence type="ECO:0000313" key="16">
    <source>
        <dbReference type="Proteomes" id="UP000271227"/>
    </source>
</evidence>
<evidence type="ECO:0000259" key="14">
    <source>
        <dbReference type="Pfam" id="PF07715"/>
    </source>
</evidence>
<dbReference type="Pfam" id="PF00593">
    <property type="entry name" value="TonB_dep_Rec_b-barrel"/>
    <property type="match status" value="1"/>
</dbReference>
<dbReference type="Proteomes" id="UP000271227">
    <property type="component" value="Unassembled WGS sequence"/>
</dbReference>
<dbReference type="PANTHER" id="PTHR32552">
    <property type="entry name" value="FERRICHROME IRON RECEPTOR-RELATED"/>
    <property type="match status" value="1"/>
</dbReference>
<evidence type="ECO:0000256" key="11">
    <source>
        <dbReference type="PROSITE-ProRule" id="PRU01360"/>
    </source>
</evidence>
<dbReference type="GO" id="GO:0006826">
    <property type="term" value="P:iron ion transport"/>
    <property type="evidence" value="ECO:0007669"/>
    <property type="project" value="UniProtKB-KW"/>
</dbReference>
<comment type="caution">
    <text evidence="15">The sequence shown here is derived from an EMBL/GenBank/DDBJ whole genome shotgun (WGS) entry which is preliminary data.</text>
</comment>
<dbReference type="OrthoDB" id="9760333at2"/>
<evidence type="ECO:0000256" key="8">
    <source>
        <dbReference type="ARBA" id="ARBA00023077"/>
    </source>
</evidence>
<evidence type="ECO:0000259" key="13">
    <source>
        <dbReference type="Pfam" id="PF00593"/>
    </source>
</evidence>
<evidence type="ECO:0000256" key="5">
    <source>
        <dbReference type="ARBA" id="ARBA00022692"/>
    </source>
</evidence>
<keyword evidence="6" id="KW-0408">Iron</keyword>
<evidence type="ECO:0000313" key="15">
    <source>
        <dbReference type="EMBL" id="RMB08178.1"/>
    </source>
</evidence>
<keyword evidence="15" id="KW-0675">Receptor</keyword>
<feature type="domain" description="TonB-dependent receptor-like beta-barrel" evidence="13">
    <location>
        <begin position="258"/>
        <end position="688"/>
    </location>
</feature>
<feature type="domain" description="TonB-dependent receptor plug" evidence="14">
    <location>
        <begin position="55"/>
        <end position="162"/>
    </location>
</feature>
<dbReference type="PANTHER" id="PTHR32552:SF81">
    <property type="entry name" value="TONB-DEPENDENT OUTER MEMBRANE RECEPTOR"/>
    <property type="match status" value="1"/>
</dbReference>
<keyword evidence="4" id="KW-0410">Iron transport</keyword>
<protein>
    <submittedName>
        <fullName evidence="15">Outer membrane receptor protein involved in Fe transport</fullName>
    </submittedName>
</protein>
<sequence length="722" mass="79549">MVAVAGAAAREITESTAESTVGNAPETVAETVTEADDDQTVEVIVVTGEKIARTLEEVTASVEVVTAAEIAREPIADLYEIVERIPNVNSALGGLGFAIRGIDQRGIGSAGSGQTLTIYVDDAPLGNFTTFFGPLGSWDLGQVEVYRGPQSTNFGRNALAGAIYVRTQDPSYDWEVKARAEIGEYDTRQLAAVVNGPLVDDRIAFRLTGDYRETDGFIDNTFLDEPADATELKTGRLKFLFDPAENVRIITTTSYTENFAGEDGVAASGGFTREVAYDTPGREGTETFLQSVNATWEVSDRFEIQSLTSFQTTDYVRLEDFDLTPAPIAALDRTGEDEALAQELRFKYQGDRLSGALGFFFVDTRQSFDDTFTIPITIVNPALPLDNLVSRTSLFDDEATNYAVFFDGSYRLGRDVDLLFGGRYDYEDQTNVATAITDIVGDLPPGFEFLESLRGETEQRTDADFEAFLPKMGLRWRASEAMTLAFVAQKAYRAGGAEINVVDGGIESFDPEYLWNYELSARGVWLDGRLRWNANVFYSDWTDQQVAIQVSDTITNLFRTVNAGQSTLYGLETDITWVVDERLEVYGGLGITETEFDDFPNPMAGEGRPDNFAGNAFPFAPQVSLNAGFDYRHPSGLFTGIDVNYQSSAFSDQENFIVNEVEGRTLINARLGYAVTDNVQILVYARNLLDEDYFTTLDRQPGNDFARVGAPRVIAARLDVQF</sequence>
<dbReference type="SUPFAM" id="SSF56935">
    <property type="entry name" value="Porins"/>
    <property type="match status" value="1"/>
</dbReference>
<keyword evidence="9 11" id="KW-0472">Membrane</keyword>
<keyword evidence="10 11" id="KW-0998">Cell outer membrane</keyword>
<evidence type="ECO:0000256" key="10">
    <source>
        <dbReference type="ARBA" id="ARBA00023237"/>
    </source>
</evidence>
<dbReference type="GO" id="GO:0009279">
    <property type="term" value="C:cell outer membrane"/>
    <property type="evidence" value="ECO:0007669"/>
    <property type="project" value="UniProtKB-SubCell"/>
</dbReference>
<evidence type="ECO:0000256" key="7">
    <source>
        <dbReference type="ARBA" id="ARBA00023065"/>
    </source>
</evidence>
<keyword evidence="3 11" id="KW-1134">Transmembrane beta strand</keyword>
<dbReference type="Pfam" id="PF07715">
    <property type="entry name" value="Plug"/>
    <property type="match status" value="1"/>
</dbReference>
<keyword evidence="7" id="KW-0406">Ion transport</keyword>
<keyword evidence="5 11" id="KW-0812">Transmembrane</keyword>
<dbReference type="PROSITE" id="PS52016">
    <property type="entry name" value="TONB_DEPENDENT_REC_3"/>
    <property type="match status" value="1"/>
</dbReference>
<dbReference type="InterPro" id="IPR012910">
    <property type="entry name" value="Plug_dom"/>
</dbReference>
<evidence type="ECO:0000256" key="4">
    <source>
        <dbReference type="ARBA" id="ARBA00022496"/>
    </source>
</evidence>
<keyword evidence="8 12" id="KW-0798">TonB box</keyword>
<keyword evidence="2 11" id="KW-0813">Transport</keyword>
<comment type="similarity">
    <text evidence="11 12">Belongs to the TonB-dependent receptor family.</text>
</comment>
<evidence type="ECO:0000256" key="12">
    <source>
        <dbReference type="RuleBase" id="RU003357"/>
    </source>
</evidence>
<name>A0A3M0CEK6_9PROT</name>
<dbReference type="InterPro" id="IPR000531">
    <property type="entry name" value="Beta-barrel_TonB"/>
</dbReference>
<keyword evidence="16" id="KW-1185">Reference proteome</keyword>
<reference evidence="15 16" key="1">
    <citation type="submission" date="2018-10" db="EMBL/GenBank/DDBJ databases">
        <title>Genomic Encyclopedia of Archaeal and Bacterial Type Strains, Phase II (KMG-II): from individual species to whole genera.</title>
        <authorList>
            <person name="Goeker M."/>
        </authorList>
    </citation>
    <scope>NUCLEOTIDE SEQUENCE [LARGE SCALE GENOMIC DNA]</scope>
    <source>
        <strain evidence="15 16">DSM 25217</strain>
    </source>
</reference>
<accession>A0A3M0CEK6</accession>
<gene>
    <name evidence="15" type="ORF">BXY39_2274</name>
</gene>
<evidence type="ECO:0000256" key="3">
    <source>
        <dbReference type="ARBA" id="ARBA00022452"/>
    </source>
</evidence>
<dbReference type="Gene3D" id="2.40.170.20">
    <property type="entry name" value="TonB-dependent receptor, beta-barrel domain"/>
    <property type="match status" value="1"/>
</dbReference>
<dbReference type="InterPro" id="IPR036942">
    <property type="entry name" value="Beta-barrel_TonB_sf"/>
</dbReference>
<dbReference type="InParanoid" id="A0A3M0CEK6"/>
<proteinExistence type="inferred from homology"/>
<evidence type="ECO:0000256" key="9">
    <source>
        <dbReference type="ARBA" id="ARBA00023136"/>
    </source>
</evidence>
<dbReference type="InterPro" id="IPR039426">
    <property type="entry name" value="TonB-dep_rcpt-like"/>
</dbReference>
<organism evidence="15 16">
    <name type="scientific">Eilatimonas milleporae</name>
    <dbReference type="NCBI Taxonomy" id="911205"/>
    <lineage>
        <taxon>Bacteria</taxon>
        <taxon>Pseudomonadati</taxon>
        <taxon>Pseudomonadota</taxon>
        <taxon>Alphaproteobacteria</taxon>
        <taxon>Kordiimonadales</taxon>
        <taxon>Kordiimonadaceae</taxon>
        <taxon>Eilatimonas</taxon>
    </lineage>
</organism>